<name>A0A4Y2B5B8_ARAVE</name>
<evidence type="ECO:0008006" key="3">
    <source>
        <dbReference type="Google" id="ProtNLM"/>
    </source>
</evidence>
<sequence length="148" mass="16674">MISEKDKSLVIDKSKIRREKQKTRQAIGQIMDRLIVTKGIYFDGRKDNTIFQEKIGTKIYRRIRKEEHISVIREPGGQYIGHVTPASGIGSDIAKCILKYLEENNVNINELEAIGCDGTATNLGWKNGVICNIELKLETKTVVCIILA</sequence>
<accession>A0A4Y2B5B8</accession>
<gene>
    <name evidence="1" type="ORF">AVEN_165169_1</name>
</gene>
<dbReference type="OrthoDB" id="6775908at2759"/>
<evidence type="ECO:0000313" key="1">
    <source>
        <dbReference type="EMBL" id="GBL87561.1"/>
    </source>
</evidence>
<organism evidence="1 2">
    <name type="scientific">Araneus ventricosus</name>
    <name type="common">Orbweaver spider</name>
    <name type="synonym">Epeira ventricosa</name>
    <dbReference type="NCBI Taxonomy" id="182803"/>
    <lineage>
        <taxon>Eukaryota</taxon>
        <taxon>Metazoa</taxon>
        <taxon>Ecdysozoa</taxon>
        <taxon>Arthropoda</taxon>
        <taxon>Chelicerata</taxon>
        <taxon>Arachnida</taxon>
        <taxon>Araneae</taxon>
        <taxon>Araneomorphae</taxon>
        <taxon>Entelegynae</taxon>
        <taxon>Araneoidea</taxon>
        <taxon>Araneidae</taxon>
        <taxon>Araneus</taxon>
    </lineage>
</organism>
<keyword evidence="2" id="KW-1185">Reference proteome</keyword>
<dbReference type="Proteomes" id="UP000499080">
    <property type="component" value="Unassembled WGS sequence"/>
</dbReference>
<proteinExistence type="predicted"/>
<dbReference type="EMBL" id="BGPR01000054">
    <property type="protein sequence ID" value="GBL87561.1"/>
    <property type="molecule type" value="Genomic_DNA"/>
</dbReference>
<protein>
    <recommendedName>
        <fullName evidence="3">DUF4371 domain-containing protein</fullName>
    </recommendedName>
</protein>
<reference evidence="1 2" key="1">
    <citation type="journal article" date="2019" name="Sci. Rep.">
        <title>Orb-weaving spider Araneus ventricosus genome elucidates the spidroin gene catalogue.</title>
        <authorList>
            <person name="Kono N."/>
            <person name="Nakamura H."/>
            <person name="Ohtoshi R."/>
            <person name="Moran D.A.P."/>
            <person name="Shinohara A."/>
            <person name="Yoshida Y."/>
            <person name="Fujiwara M."/>
            <person name="Mori M."/>
            <person name="Tomita M."/>
            <person name="Arakawa K."/>
        </authorList>
    </citation>
    <scope>NUCLEOTIDE SEQUENCE [LARGE SCALE GENOMIC DNA]</scope>
</reference>
<evidence type="ECO:0000313" key="2">
    <source>
        <dbReference type="Proteomes" id="UP000499080"/>
    </source>
</evidence>
<dbReference type="AlphaFoldDB" id="A0A4Y2B5B8"/>
<comment type="caution">
    <text evidence="1">The sequence shown here is derived from an EMBL/GenBank/DDBJ whole genome shotgun (WGS) entry which is preliminary data.</text>
</comment>